<organism evidence="2 3">
    <name type="scientific">Chlamydomonas reinhardtii</name>
    <name type="common">Chlamydomonas smithii</name>
    <dbReference type="NCBI Taxonomy" id="3055"/>
    <lineage>
        <taxon>Eukaryota</taxon>
        <taxon>Viridiplantae</taxon>
        <taxon>Chlorophyta</taxon>
        <taxon>core chlorophytes</taxon>
        <taxon>Chlorophyceae</taxon>
        <taxon>CS clade</taxon>
        <taxon>Chlamydomonadales</taxon>
        <taxon>Chlamydomonadaceae</taxon>
        <taxon>Chlamydomonas</taxon>
    </lineage>
</organism>
<evidence type="ECO:0000256" key="1">
    <source>
        <dbReference type="SAM" id="MobiDB-lite"/>
    </source>
</evidence>
<dbReference type="KEGG" id="cre:CHLRE_09g399909v5"/>
<dbReference type="RefSeq" id="XP_042920824.1">
    <property type="nucleotide sequence ID" value="XM_043065956.1"/>
</dbReference>
<evidence type="ECO:0000313" key="3">
    <source>
        <dbReference type="Proteomes" id="UP000006906"/>
    </source>
</evidence>
<protein>
    <submittedName>
        <fullName evidence="2">Uncharacterized protein</fullName>
    </submittedName>
</protein>
<feature type="compositionally biased region" description="Polar residues" evidence="1">
    <location>
        <begin position="38"/>
        <end position="53"/>
    </location>
</feature>
<reference evidence="2 3" key="1">
    <citation type="journal article" date="2007" name="Science">
        <title>The Chlamydomonas genome reveals the evolution of key animal and plant functions.</title>
        <authorList>
            <person name="Merchant S.S."/>
            <person name="Prochnik S.E."/>
            <person name="Vallon O."/>
            <person name="Harris E.H."/>
            <person name="Karpowicz S.J."/>
            <person name="Witman G.B."/>
            <person name="Terry A."/>
            <person name="Salamov A."/>
            <person name="Fritz-Laylin L.K."/>
            <person name="Marechal-Drouard L."/>
            <person name="Marshall W.F."/>
            <person name="Qu L.H."/>
            <person name="Nelson D.R."/>
            <person name="Sanderfoot A.A."/>
            <person name="Spalding M.H."/>
            <person name="Kapitonov V.V."/>
            <person name="Ren Q."/>
            <person name="Ferris P."/>
            <person name="Lindquist E."/>
            <person name="Shapiro H."/>
            <person name="Lucas S.M."/>
            <person name="Grimwood J."/>
            <person name="Schmutz J."/>
            <person name="Cardol P."/>
            <person name="Cerutti H."/>
            <person name="Chanfreau G."/>
            <person name="Chen C.L."/>
            <person name="Cognat V."/>
            <person name="Croft M.T."/>
            <person name="Dent R."/>
            <person name="Dutcher S."/>
            <person name="Fernandez E."/>
            <person name="Fukuzawa H."/>
            <person name="Gonzalez-Ballester D."/>
            <person name="Gonzalez-Halphen D."/>
            <person name="Hallmann A."/>
            <person name="Hanikenne M."/>
            <person name="Hippler M."/>
            <person name="Inwood W."/>
            <person name="Jabbari K."/>
            <person name="Kalanon M."/>
            <person name="Kuras R."/>
            <person name="Lefebvre P.A."/>
            <person name="Lemaire S.D."/>
            <person name="Lobanov A.V."/>
            <person name="Lohr M."/>
            <person name="Manuell A."/>
            <person name="Meier I."/>
            <person name="Mets L."/>
            <person name="Mittag M."/>
            <person name="Mittelmeier T."/>
            <person name="Moroney J.V."/>
            <person name="Moseley J."/>
            <person name="Napoli C."/>
            <person name="Nedelcu A.M."/>
            <person name="Niyogi K."/>
            <person name="Novoselov S.V."/>
            <person name="Paulsen I.T."/>
            <person name="Pazour G."/>
            <person name="Purton S."/>
            <person name="Ral J.P."/>
            <person name="Riano-Pachon D.M."/>
            <person name="Riekhof W."/>
            <person name="Rymarquis L."/>
            <person name="Schroda M."/>
            <person name="Stern D."/>
            <person name="Umen J."/>
            <person name="Willows R."/>
            <person name="Wilson N."/>
            <person name="Zimmer S.L."/>
            <person name="Allmer J."/>
            <person name="Balk J."/>
            <person name="Bisova K."/>
            <person name="Chen C.J."/>
            <person name="Elias M."/>
            <person name="Gendler K."/>
            <person name="Hauser C."/>
            <person name="Lamb M.R."/>
            <person name="Ledford H."/>
            <person name="Long J.C."/>
            <person name="Minagawa J."/>
            <person name="Page M.D."/>
            <person name="Pan J."/>
            <person name="Pootakham W."/>
            <person name="Roje S."/>
            <person name="Rose A."/>
            <person name="Stahlberg E."/>
            <person name="Terauchi A.M."/>
            <person name="Yang P."/>
            <person name="Ball S."/>
            <person name="Bowler C."/>
            <person name="Dieckmann C.L."/>
            <person name="Gladyshev V.N."/>
            <person name="Green P."/>
            <person name="Jorgensen R."/>
            <person name="Mayfield S."/>
            <person name="Mueller-Roeber B."/>
            <person name="Rajamani S."/>
            <person name="Sayre R.T."/>
            <person name="Brokstein P."/>
            <person name="Dubchak I."/>
            <person name="Goodstein D."/>
            <person name="Hornick L."/>
            <person name="Huang Y.W."/>
            <person name="Jhaveri J."/>
            <person name="Luo Y."/>
            <person name="Martinez D."/>
            <person name="Ngau W.C."/>
            <person name="Otillar B."/>
            <person name="Poliakov A."/>
            <person name="Porter A."/>
            <person name="Szajkowski L."/>
            <person name="Werner G."/>
            <person name="Zhou K."/>
            <person name="Grigoriev I.V."/>
            <person name="Rokhsar D.S."/>
            <person name="Grossman A.R."/>
        </authorList>
    </citation>
    <scope>NUCLEOTIDE SEQUENCE [LARGE SCALE GENOMIC DNA]</scope>
    <source>
        <strain evidence="3">CC-503</strain>
    </source>
</reference>
<feature type="region of interest" description="Disordered" evidence="1">
    <location>
        <begin position="1"/>
        <end position="63"/>
    </location>
</feature>
<evidence type="ECO:0000313" key="2">
    <source>
        <dbReference type="EMBL" id="PNW78376.1"/>
    </source>
</evidence>
<dbReference type="EMBL" id="CM008970">
    <property type="protein sequence ID" value="PNW78376.1"/>
    <property type="molecule type" value="Genomic_DNA"/>
</dbReference>
<dbReference type="InParanoid" id="A0A2K3DCW9"/>
<keyword evidence="3" id="KW-1185">Reference proteome</keyword>
<dbReference type="PaxDb" id="3055-EDP01906"/>
<dbReference type="Gramene" id="PNW78376">
    <property type="protein sequence ID" value="PNW78376"/>
    <property type="gene ID" value="CHLRE_09g399909v5"/>
</dbReference>
<dbReference type="AlphaFoldDB" id="A0A2K3DCW9"/>
<feature type="compositionally biased region" description="Polar residues" evidence="1">
    <location>
        <begin position="16"/>
        <end position="28"/>
    </location>
</feature>
<gene>
    <name evidence="2" type="ORF">CHLRE_09g399909v5</name>
</gene>
<sequence length="63" mass="6504">MPPLPASPATDAPGSAHQQLKASRTGDNPATMCLKSQPYRNTNTTGAATTPSCHDNPGRADDL</sequence>
<accession>A0A2K3DCW9</accession>
<dbReference type="Proteomes" id="UP000006906">
    <property type="component" value="Chromosome 9"/>
</dbReference>
<name>A0A2K3DCW9_CHLRE</name>
<proteinExistence type="predicted"/>
<dbReference type="GeneID" id="66054762"/>